<sequence length="285" mass="30476">MRRLVLLLSLLFLPLAALAETVRLGDRWYEISLPPRAKGAPLLLVLHGGGGNPERTERLTGLTAVALRRGYAVAYPAGTGRRLLSWNAGYCCAGAARSGVDDEGFLIRVIADAQARFGLGERVYITGMSNGAMLAETFAARNPAKVRAVAGVAGTMDTRSVRVKAPVPALIIHGTADTMVPYAGGQGDTSLTRTDFASVVSVVKAFLAPWGGGLTETSRRIDRKDDGTAVVVTDYRKDGRVVLRLMTVEGGGHNWPGGRMPRKDMAMTQEIDANTEILDFFALHP</sequence>
<organism evidence="4 5">
    <name type="scientific">Rhodobacter calidifons</name>
    <dbReference type="NCBI Taxonomy" id="2715277"/>
    <lineage>
        <taxon>Bacteria</taxon>
        <taxon>Pseudomonadati</taxon>
        <taxon>Pseudomonadota</taxon>
        <taxon>Alphaproteobacteria</taxon>
        <taxon>Rhodobacterales</taxon>
        <taxon>Rhodobacter group</taxon>
        <taxon>Rhodobacter</taxon>
    </lineage>
</organism>
<evidence type="ECO:0008006" key="6">
    <source>
        <dbReference type="Google" id="ProtNLM"/>
    </source>
</evidence>
<comment type="caution">
    <text evidence="4">The sequence shown here is derived from an EMBL/GenBank/DDBJ whole genome shotgun (WGS) entry which is preliminary data.</text>
</comment>
<evidence type="ECO:0000256" key="1">
    <source>
        <dbReference type="ARBA" id="ARBA00022729"/>
    </source>
</evidence>
<dbReference type="Proteomes" id="UP001515660">
    <property type="component" value="Unassembled WGS sequence"/>
</dbReference>
<evidence type="ECO:0000256" key="2">
    <source>
        <dbReference type="ARBA" id="ARBA00022801"/>
    </source>
</evidence>
<evidence type="ECO:0000256" key="3">
    <source>
        <dbReference type="SAM" id="SignalP"/>
    </source>
</evidence>
<dbReference type="RefSeq" id="WP_166403473.1">
    <property type="nucleotide sequence ID" value="NZ_JAANHS010000008.1"/>
</dbReference>
<keyword evidence="5" id="KW-1185">Reference proteome</keyword>
<feature type="signal peptide" evidence="3">
    <location>
        <begin position="1"/>
        <end position="19"/>
    </location>
</feature>
<dbReference type="InterPro" id="IPR010126">
    <property type="entry name" value="Esterase_phb"/>
</dbReference>
<protein>
    <recommendedName>
        <fullName evidence="6">Polyhydroxybutyrate depolymerase</fullName>
    </recommendedName>
</protein>
<dbReference type="PANTHER" id="PTHR43037:SF1">
    <property type="entry name" value="BLL1128 PROTEIN"/>
    <property type="match status" value="1"/>
</dbReference>
<evidence type="ECO:0000313" key="4">
    <source>
        <dbReference type="EMBL" id="NHB77448.1"/>
    </source>
</evidence>
<keyword evidence="1 3" id="KW-0732">Signal</keyword>
<proteinExistence type="predicted"/>
<dbReference type="EMBL" id="JAANHS010000008">
    <property type="protein sequence ID" value="NHB77448.1"/>
    <property type="molecule type" value="Genomic_DNA"/>
</dbReference>
<name>A0ABX0G996_9RHOB</name>
<evidence type="ECO:0000313" key="5">
    <source>
        <dbReference type="Proteomes" id="UP001515660"/>
    </source>
</evidence>
<gene>
    <name evidence="4" type="ORF">G8O29_11935</name>
</gene>
<keyword evidence="2" id="KW-0378">Hydrolase</keyword>
<dbReference type="InterPro" id="IPR050955">
    <property type="entry name" value="Plant_Biomass_Hydrol_Est"/>
</dbReference>
<dbReference type="Gene3D" id="3.40.50.1820">
    <property type="entry name" value="alpha/beta hydrolase"/>
    <property type="match status" value="1"/>
</dbReference>
<dbReference type="Pfam" id="PF10503">
    <property type="entry name" value="Esterase_PHB"/>
    <property type="match status" value="1"/>
</dbReference>
<dbReference type="SUPFAM" id="SSF53474">
    <property type="entry name" value="alpha/beta-Hydrolases"/>
    <property type="match status" value="1"/>
</dbReference>
<dbReference type="PANTHER" id="PTHR43037">
    <property type="entry name" value="UNNAMED PRODUCT-RELATED"/>
    <property type="match status" value="1"/>
</dbReference>
<feature type="chain" id="PRO_5046560714" description="Polyhydroxybutyrate depolymerase" evidence="3">
    <location>
        <begin position="20"/>
        <end position="285"/>
    </location>
</feature>
<reference evidence="4 5" key="1">
    <citation type="journal article" date="2022" name="Microorganisms">
        <title>Genome Sequence and Characterization of a Xanthorhodopsin-Containing, Aerobic Anoxygenic Phototrophic Rhodobacter Species, Isolated from Mesophilic Conditions at Yellowstone National Park.</title>
        <authorList>
            <person name="Kyndt J.A."/>
            <person name="Robertson S."/>
            <person name="Shoffstall I.B."/>
            <person name="Ramaley R.F."/>
            <person name="Meyer T.E."/>
        </authorList>
    </citation>
    <scope>NUCLEOTIDE SEQUENCE [LARGE SCALE GENOMIC DNA]</scope>
    <source>
        <strain evidence="4 5">M37P</strain>
    </source>
</reference>
<dbReference type="InterPro" id="IPR029058">
    <property type="entry name" value="AB_hydrolase_fold"/>
</dbReference>
<accession>A0ABX0G996</accession>